<protein>
    <recommendedName>
        <fullName evidence="3">RNA-directed RNA polymerase</fullName>
    </recommendedName>
</protein>
<gene>
    <name evidence="2" type="ORF">BbCV1_s3gp1</name>
</gene>
<proteinExistence type="predicted"/>
<evidence type="ECO:0000256" key="1">
    <source>
        <dbReference type="SAM" id="MobiDB-lite"/>
    </source>
</evidence>
<feature type="region of interest" description="Disordered" evidence="1">
    <location>
        <begin position="1"/>
        <end position="70"/>
    </location>
</feature>
<feature type="compositionally biased region" description="Basic and acidic residues" evidence="1">
    <location>
        <begin position="50"/>
        <end position="60"/>
    </location>
</feature>
<sequence length="964" mass="106239">MSLEQYNHPPGGRRRGCVQGVDDSKIVGSPPGYEKVRGSALRCLDDDEITDIRRDKDRKNGHGASGRSNEDLIDDVADYVNNLSMPSSKGEKDRRDGISTKAKLSLAHLVAKLKAGRHRPGNVAGKEPRSRRDYHEAMERLRQPGKDFWSDEVKANKKVEAAAKAAVRRARVAMPACEVRVPSHDELRTDFVGIVLPMGHGKSTLAREEGWIEFDSLISPKKRSELIEQVFDKLIGGATFSEALQVLLPEARKTLALLRPQGRWVILAQDAALLAGLNIECAGGIIINPEVVHQANTGRGEHQRLLIDRNMEEVYSERFAAGALELASSFEEARMQCYGFCLMYGVSVSRPADFGLTDSFLSSGPGLTSGRADLETVIAAHDQGLVPRETVDHQVYLHKMGTYKGFGFTADRWARLMSKVTSTIGDDIFADSDWNPSIISLESFSAHTDLSEHEDVQYILSAQKGEHERFILGLILHWKGIGMHCGLGHKLLPFYGVRRCHWSSVMSSLGEGIVASGTFMGMPLAPDEREHLLSLCLLVGGSLKDMQLQMYNRQTSRPRVSPSKTMEHKIVRQLDTVVFERPTSTEEYTVLGKVLDDSKISSLDTLRWQIGSEPIPMPLNEAIALCVGLELCSAWAGDEDAIRSVPGIMHKLVTKWYRVSVLRDEWSDFIHRVLVAETSHRGLAHAIARICSCSPAEGRTGLDWGLRVCEALKGFIVCSIVAPPKALIGVVREGDIHRPCVAGMPEGELWAGIIRSNIPKHALGVFGGTVGALSLANELCKWRDNPTVAILEMINIRSWEPTLGPKRSATILYRWARVCKGKVSDAILKYLLDSHSRMLFSHSYARVSARLELYARLRAKDGGLGCNLHISAHGHVEKVDKNGGWCGSGAIVIDSTKTPKNKKSLEDRIRDFQDHEFQFESSKDPKLALNLCGPLVCSVLSSHGKSALNSNALLLHQLAGQPSA</sequence>
<evidence type="ECO:0008006" key="3">
    <source>
        <dbReference type="Google" id="ProtNLM"/>
    </source>
</evidence>
<accession>A0A3T0D271</accession>
<organism evidence="2">
    <name type="scientific">Beauveria bassiana chrysovirus 1</name>
    <dbReference type="NCBI Taxonomy" id="2501274"/>
    <lineage>
        <taxon>Viruses</taxon>
        <taxon>Riboviria</taxon>
        <taxon>Orthornavirae</taxon>
        <taxon>Duplornaviricota</taxon>
        <taxon>Chrymotiviricetes</taxon>
        <taxon>Ghabrivirales</taxon>
        <taxon>Alphatotivirineae</taxon>
        <taxon>Chrysoviridae</taxon>
        <taxon>Alphachrysovirus</taxon>
        <taxon>Alphachrysovirus isariae</taxon>
    </lineage>
</organism>
<reference evidence="2" key="1">
    <citation type="journal article" date="2019" name="PLoS ONE">
        <title>Hiding in plain sight: New virus genomes discovered via a systematic analysis of fungal public transcriptomes.</title>
        <authorList>
            <person name="Gilbert K.B."/>
            <person name="Holcomb E.E."/>
            <person name="Allscheid R.L."/>
            <person name="Carrington J.C."/>
        </authorList>
    </citation>
    <scope>NUCLEOTIDE SEQUENCE</scope>
    <source>
        <strain evidence="2">BbCv1GXsk1011</strain>
    </source>
</reference>
<dbReference type="EMBL" id="MK279435">
    <property type="protein sequence ID" value="AZT88573.1"/>
    <property type="molecule type" value="Genomic_RNA"/>
</dbReference>
<name>A0A3T0D271_9VIRU</name>
<dbReference type="Proteomes" id="UP000887860">
    <property type="component" value="Genome"/>
</dbReference>
<evidence type="ECO:0000313" key="2">
    <source>
        <dbReference type="EMBL" id="AZT88573.1"/>
    </source>
</evidence>